<accession>A0A8X7RS08</accession>
<evidence type="ECO:0000313" key="1">
    <source>
        <dbReference type="EMBL" id="KAG2291850.1"/>
    </source>
</evidence>
<proteinExistence type="predicted"/>
<comment type="caution">
    <text evidence="1">The sequence shown here is derived from an EMBL/GenBank/DDBJ whole genome shotgun (WGS) entry which is preliminary data.</text>
</comment>
<dbReference type="Proteomes" id="UP000886595">
    <property type="component" value="Unassembled WGS sequence"/>
</dbReference>
<protein>
    <submittedName>
        <fullName evidence="1">Uncharacterized protein</fullName>
    </submittedName>
</protein>
<dbReference type="EMBL" id="JAAMPC010000009">
    <property type="protein sequence ID" value="KAG2291850.1"/>
    <property type="molecule type" value="Genomic_DNA"/>
</dbReference>
<organism evidence="1 2">
    <name type="scientific">Brassica carinata</name>
    <name type="common">Ethiopian mustard</name>
    <name type="synonym">Abyssinian cabbage</name>
    <dbReference type="NCBI Taxonomy" id="52824"/>
    <lineage>
        <taxon>Eukaryota</taxon>
        <taxon>Viridiplantae</taxon>
        <taxon>Streptophyta</taxon>
        <taxon>Embryophyta</taxon>
        <taxon>Tracheophyta</taxon>
        <taxon>Spermatophyta</taxon>
        <taxon>Magnoliopsida</taxon>
        <taxon>eudicotyledons</taxon>
        <taxon>Gunneridae</taxon>
        <taxon>Pentapetalae</taxon>
        <taxon>rosids</taxon>
        <taxon>malvids</taxon>
        <taxon>Brassicales</taxon>
        <taxon>Brassicaceae</taxon>
        <taxon>Brassiceae</taxon>
        <taxon>Brassica</taxon>
    </lineage>
</organism>
<sequence>MPRGVQETSEDVLVALQDDTHNQVVAAGVMVRLRRMLSKMIQIMNPCQLFLLMTNTFQKMN</sequence>
<dbReference type="AlphaFoldDB" id="A0A8X7RS08"/>
<evidence type="ECO:0000313" key="2">
    <source>
        <dbReference type="Proteomes" id="UP000886595"/>
    </source>
</evidence>
<keyword evidence="2" id="KW-1185">Reference proteome</keyword>
<reference evidence="1 2" key="1">
    <citation type="submission" date="2020-02" db="EMBL/GenBank/DDBJ databases">
        <authorList>
            <person name="Ma Q."/>
            <person name="Huang Y."/>
            <person name="Song X."/>
            <person name="Pei D."/>
        </authorList>
    </citation>
    <scope>NUCLEOTIDE SEQUENCE [LARGE SCALE GENOMIC DNA]</scope>
    <source>
        <strain evidence="1">Sxm20200214</strain>
        <tissue evidence="1">Leaf</tissue>
    </source>
</reference>
<gene>
    <name evidence="1" type="ORF">Bca52824_038519</name>
</gene>
<name>A0A8X7RS08_BRACI</name>